<dbReference type="GO" id="GO:0004413">
    <property type="term" value="F:homoserine kinase activity"/>
    <property type="evidence" value="ECO:0007669"/>
    <property type="project" value="UniProtKB-UniRule"/>
</dbReference>
<evidence type="ECO:0000313" key="12">
    <source>
        <dbReference type="Proteomes" id="UP000439550"/>
    </source>
</evidence>
<dbReference type="RefSeq" id="WP_153496656.1">
    <property type="nucleotide sequence ID" value="NZ_CAXYUY010000012.1"/>
</dbReference>
<gene>
    <name evidence="7" type="primary">thrB</name>
    <name evidence="11" type="ORF">GHI93_08620</name>
</gene>
<evidence type="ECO:0000259" key="9">
    <source>
        <dbReference type="Pfam" id="PF00288"/>
    </source>
</evidence>
<organism evidence="11 12">
    <name type="scientific">Lactococcus hircilactis</name>
    <dbReference type="NCBI Taxonomy" id="1494462"/>
    <lineage>
        <taxon>Bacteria</taxon>
        <taxon>Bacillati</taxon>
        <taxon>Bacillota</taxon>
        <taxon>Bacilli</taxon>
        <taxon>Lactobacillales</taxon>
        <taxon>Streptococcaceae</taxon>
        <taxon>Lactococcus</taxon>
    </lineage>
</organism>
<dbReference type="InterPro" id="IPR013750">
    <property type="entry name" value="GHMP_kinase_C_dom"/>
</dbReference>
<comment type="similarity">
    <text evidence="7">Belongs to the GHMP kinase family. Homoserine kinase subfamily.</text>
</comment>
<keyword evidence="12" id="KW-1185">Reference proteome</keyword>
<evidence type="ECO:0000256" key="6">
    <source>
        <dbReference type="ARBA" id="ARBA00022840"/>
    </source>
</evidence>
<evidence type="ECO:0000256" key="7">
    <source>
        <dbReference type="HAMAP-Rule" id="MF_00384"/>
    </source>
</evidence>
<dbReference type="InterPro" id="IPR020568">
    <property type="entry name" value="Ribosomal_Su5_D2-typ_SF"/>
</dbReference>
<keyword evidence="2 7" id="KW-0808">Transferase</keyword>
<keyword evidence="3 7" id="KW-0791">Threonine biosynthesis</keyword>
<dbReference type="EC" id="2.7.1.39" evidence="7 8"/>
<dbReference type="PANTHER" id="PTHR20861:SF1">
    <property type="entry name" value="HOMOSERINE KINASE"/>
    <property type="match status" value="1"/>
</dbReference>
<keyword evidence="5 7" id="KW-0418">Kinase</keyword>
<dbReference type="InterPro" id="IPR036554">
    <property type="entry name" value="GHMP_kinase_C_sf"/>
</dbReference>
<evidence type="ECO:0000256" key="8">
    <source>
        <dbReference type="NCBIfam" id="TIGR00191"/>
    </source>
</evidence>
<dbReference type="Gene3D" id="3.30.70.890">
    <property type="entry name" value="GHMP kinase, C-terminal domain"/>
    <property type="match status" value="1"/>
</dbReference>
<dbReference type="SUPFAM" id="SSF55060">
    <property type="entry name" value="GHMP Kinase, C-terminal domain"/>
    <property type="match status" value="1"/>
</dbReference>
<dbReference type="PIRSF" id="PIRSF000676">
    <property type="entry name" value="Homoser_kin"/>
    <property type="match status" value="1"/>
</dbReference>
<dbReference type="GO" id="GO:0005737">
    <property type="term" value="C:cytoplasm"/>
    <property type="evidence" value="ECO:0007669"/>
    <property type="project" value="UniProtKB-SubCell"/>
</dbReference>
<dbReference type="OrthoDB" id="9769912at2"/>
<dbReference type="Proteomes" id="UP000439550">
    <property type="component" value="Unassembled WGS sequence"/>
</dbReference>
<feature type="binding site" evidence="7">
    <location>
        <begin position="81"/>
        <end position="91"/>
    </location>
    <ligand>
        <name>ATP</name>
        <dbReference type="ChEBI" id="CHEBI:30616"/>
    </ligand>
</feature>
<evidence type="ECO:0000256" key="1">
    <source>
        <dbReference type="ARBA" id="ARBA00022605"/>
    </source>
</evidence>
<dbReference type="HAMAP" id="MF_00384">
    <property type="entry name" value="Homoser_kinase"/>
    <property type="match status" value="1"/>
</dbReference>
<evidence type="ECO:0000313" key="11">
    <source>
        <dbReference type="EMBL" id="MQW39989.1"/>
    </source>
</evidence>
<sequence>MSKKIMVPATSANLGCGFDSLGIAVNRYLEIELVKPLDHWFLEHDLGADIPNDEQNLIIKTALSVVTDLKPYHLKMTSQIPLEHGLGSSSSAIVAGIKLALLLSDVKLTIAEQLALACDMEGHPDNVVPALLGGLQVASYDEEKNLDFVSLPQPECQMIAFVPDYSLSTKAARSVLPKAYKKSDAILASSKANVLIASLSTSDLVLAGKMMESDLFHEKYRASLIPELEAIRALGHEHHAFATYLSGAGSTIMTWISQNNSSSFIDALKEFQHSHNGDILTLTVDPYGARIV</sequence>
<evidence type="ECO:0000256" key="3">
    <source>
        <dbReference type="ARBA" id="ARBA00022697"/>
    </source>
</evidence>
<dbReference type="InterPro" id="IPR000870">
    <property type="entry name" value="Homoserine_kinase"/>
</dbReference>
<dbReference type="Pfam" id="PF08544">
    <property type="entry name" value="GHMP_kinases_C"/>
    <property type="match status" value="1"/>
</dbReference>
<keyword evidence="1 7" id="KW-0028">Amino-acid biosynthesis</keyword>
<name>A0A7X1Z8V7_9LACT</name>
<dbReference type="EMBL" id="WITJ01000011">
    <property type="protein sequence ID" value="MQW39989.1"/>
    <property type="molecule type" value="Genomic_DNA"/>
</dbReference>
<keyword evidence="4 7" id="KW-0547">Nucleotide-binding</keyword>
<comment type="subcellular location">
    <subcellularLocation>
        <location evidence="7">Cytoplasm</location>
    </subcellularLocation>
</comment>
<evidence type="ECO:0000259" key="10">
    <source>
        <dbReference type="Pfam" id="PF08544"/>
    </source>
</evidence>
<dbReference type="UniPathway" id="UPA00050">
    <property type="reaction ID" value="UER00064"/>
</dbReference>
<keyword evidence="7" id="KW-0963">Cytoplasm</keyword>
<dbReference type="PRINTS" id="PR00958">
    <property type="entry name" value="HOMSERKINASE"/>
</dbReference>
<comment type="function">
    <text evidence="7">Catalyzes the ATP-dependent phosphorylation of L-homoserine to L-homoserine phosphate.</text>
</comment>
<dbReference type="AlphaFoldDB" id="A0A7X1Z8V7"/>
<dbReference type="Pfam" id="PF00288">
    <property type="entry name" value="GHMP_kinases_N"/>
    <property type="match status" value="1"/>
</dbReference>
<accession>A0A7X1Z8V7</accession>
<dbReference type="InterPro" id="IPR014721">
    <property type="entry name" value="Ribsml_uS5_D2-typ_fold_subgr"/>
</dbReference>
<reference evidence="11 12" key="1">
    <citation type="submission" date="2019-10" db="EMBL/GenBank/DDBJ databases">
        <authorList>
            <person name="Dong K."/>
        </authorList>
    </citation>
    <scope>NUCLEOTIDE SEQUENCE [LARGE SCALE GENOMIC DNA]</scope>
    <source>
        <strain evidence="11 12">DSM 28960</strain>
    </source>
</reference>
<feature type="domain" description="GHMP kinase C-terminal" evidence="10">
    <location>
        <begin position="196"/>
        <end position="271"/>
    </location>
</feature>
<evidence type="ECO:0000256" key="2">
    <source>
        <dbReference type="ARBA" id="ARBA00022679"/>
    </source>
</evidence>
<dbReference type="NCBIfam" id="TIGR00191">
    <property type="entry name" value="thrB"/>
    <property type="match status" value="1"/>
</dbReference>
<dbReference type="Gene3D" id="3.30.230.10">
    <property type="match status" value="1"/>
</dbReference>
<feature type="domain" description="GHMP kinase N-terminal" evidence="9">
    <location>
        <begin position="56"/>
        <end position="134"/>
    </location>
</feature>
<evidence type="ECO:0000256" key="5">
    <source>
        <dbReference type="ARBA" id="ARBA00022777"/>
    </source>
</evidence>
<comment type="caution">
    <text evidence="11">The sequence shown here is derived from an EMBL/GenBank/DDBJ whole genome shotgun (WGS) entry which is preliminary data.</text>
</comment>
<evidence type="ECO:0000256" key="4">
    <source>
        <dbReference type="ARBA" id="ARBA00022741"/>
    </source>
</evidence>
<dbReference type="SUPFAM" id="SSF54211">
    <property type="entry name" value="Ribosomal protein S5 domain 2-like"/>
    <property type="match status" value="1"/>
</dbReference>
<dbReference type="InterPro" id="IPR006204">
    <property type="entry name" value="GHMP_kinase_N_dom"/>
</dbReference>
<dbReference type="GO" id="GO:0009088">
    <property type="term" value="P:threonine biosynthetic process"/>
    <property type="evidence" value="ECO:0007669"/>
    <property type="project" value="UniProtKB-UniRule"/>
</dbReference>
<protein>
    <recommendedName>
        <fullName evidence="7 8">Homoserine kinase</fullName>
        <shortName evidence="7">HK</shortName>
        <shortName evidence="7">HSK</shortName>
        <ecNumber evidence="7 8">2.7.1.39</ecNumber>
    </recommendedName>
</protein>
<dbReference type="GO" id="GO:0005524">
    <property type="term" value="F:ATP binding"/>
    <property type="evidence" value="ECO:0007669"/>
    <property type="project" value="UniProtKB-UniRule"/>
</dbReference>
<proteinExistence type="inferred from homology"/>
<comment type="pathway">
    <text evidence="7">Amino-acid biosynthesis; L-threonine biosynthesis; L-threonine from L-aspartate: step 4/5.</text>
</comment>
<comment type="catalytic activity">
    <reaction evidence="7">
        <text>L-homoserine + ATP = O-phospho-L-homoserine + ADP + H(+)</text>
        <dbReference type="Rhea" id="RHEA:13985"/>
        <dbReference type="ChEBI" id="CHEBI:15378"/>
        <dbReference type="ChEBI" id="CHEBI:30616"/>
        <dbReference type="ChEBI" id="CHEBI:57476"/>
        <dbReference type="ChEBI" id="CHEBI:57590"/>
        <dbReference type="ChEBI" id="CHEBI:456216"/>
        <dbReference type="EC" id="2.7.1.39"/>
    </reaction>
</comment>
<keyword evidence="6 7" id="KW-0067">ATP-binding</keyword>
<dbReference type="PANTHER" id="PTHR20861">
    <property type="entry name" value="HOMOSERINE/4-DIPHOSPHOCYTIDYL-2-C-METHYL-D-ERYTHRITOL KINASE"/>
    <property type="match status" value="1"/>
</dbReference>